<dbReference type="Proteomes" id="UP000250443">
    <property type="component" value="Unassembled WGS sequence"/>
</dbReference>
<evidence type="ECO:0000313" key="11">
    <source>
        <dbReference type="Proteomes" id="UP000250443"/>
    </source>
</evidence>
<keyword evidence="2" id="KW-1003">Cell membrane</keyword>
<dbReference type="InterPro" id="IPR003838">
    <property type="entry name" value="ABC3_permease_C"/>
</dbReference>
<feature type="domain" description="ABC3 transporter permease C-terminal" evidence="7">
    <location>
        <begin position="693"/>
        <end position="807"/>
    </location>
</feature>
<feature type="transmembrane region" description="Helical" evidence="6">
    <location>
        <begin position="412"/>
        <end position="437"/>
    </location>
</feature>
<keyword evidence="4 6" id="KW-1133">Transmembrane helix</keyword>
<evidence type="ECO:0000313" key="10">
    <source>
        <dbReference type="EMBL" id="SPZ16696.1"/>
    </source>
</evidence>
<protein>
    <submittedName>
        <fullName evidence="10">ABC transporter permease</fullName>
    </submittedName>
</protein>
<evidence type="ECO:0000256" key="2">
    <source>
        <dbReference type="ARBA" id="ARBA00022475"/>
    </source>
</evidence>
<dbReference type="AlphaFoldDB" id="A0A2X2DGU1"/>
<evidence type="ECO:0000259" key="7">
    <source>
        <dbReference type="Pfam" id="PF02687"/>
    </source>
</evidence>
<evidence type="ECO:0000256" key="1">
    <source>
        <dbReference type="ARBA" id="ARBA00004651"/>
    </source>
</evidence>
<keyword evidence="5 6" id="KW-0472">Membrane</keyword>
<proteinExistence type="predicted"/>
<name>A0A2X2DGU1_PSELU</name>
<evidence type="ECO:0000256" key="5">
    <source>
        <dbReference type="ARBA" id="ARBA00023136"/>
    </source>
</evidence>
<dbReference type="InterPro" id="IPR038766">
    <property type="entry name" value="Membrane_comp_ABC_pdt"/>
</dbReference>
<feature type="transmembrane region" description="Helical" evidence="6">
    <location>
        <begin position="458"/>
        <end position="478"/>
    </location>
</feature>
<dbReference type="RefSeq" id="WP_010798698.1">
    <property type="nucleotide sequence ID" value="NZ_FQYS01000030.1"/>
</dbReference>
<evidence type="ECO:0000313" key="9">
    <source>
        <dbReference type="EMBL" id="MBF8643333.1"/>
    </source>
</evidence>
<reference evidence="10 11" key="1">
    <citation type="submission" date="2018-06" db="EMBL/GenBank/DDBJ databases">
        <authorList>
            <consortium name="Pathogen Informatics"/>
            <person name="Doyle S."/>
        </authorList>
    </citation>
    <scope>NUCLEOTIDE SEQUENCE [LARGE SCALE GENOMIC DNA]</scope>
    <source>
        <strain evidence="10 11">NCTC11842</strain>
    </source>
</reference>
<accession>A0A2X2DGU1</accession>
<dbReference type="Pfam" id="PF02687">
    <property type="entry name" value="FtsX"/>
    <property type="match status" value="2"/>
</dbReference>
<feature type="transmembrane region" description="Helical" evidence="6">
    <location>
        <begin position="787"/>
        <end position="807"/>
    </location>
</feature>
<dbReference type="PANTHER" id="PTHR30287">
    <property type="entry name" value="MEMBRANE COMPONENT OF PREDICTED ABC SUPERFAMILY METABOLITE UPTAKE TRANSPORTER"/>
    <property type="match status" value="1"/>
</dbReference>
<feature type="transmembrane region" description="Helical" evidence="6">
    <location>
        <begin position="389"/>
        <end position="406"/>
    </location>
</feature>
<feature type="transmembrane region" description="Helical" evidence="6">
    <location>
        <begin position="339"/>
        <end position="361"/>
    </location>
</feature>
<evidence type="ECO:0000259" key="8">
    <source>
        <dbReference type="Pfam" id="PF12704"/>
    </source>
</evidence>
<keyword evidence="3 6" id="KW-0812">Transmembrane</keyword>
<feature type="domain" description="ABC3 transporter permease C-terminal" evidence="7">
    <location>
        <begin position="243"/>
        <end position="367"/>
    </location>
</feature>
<dbReference type="GO" id="GO:0005886">
    <property type="term" value="C:plasma membrane"/>
    <property type="evidence" value="ECO:0007669"/>
    <property type="project" value="UniProtKB-SubCell"/>
</dbReference>
<dbReference type="Proteomes" id="UP000626180">
    <property type="component" value="Unassembled WGS sequence"/>
</dbReference>
<dbReference type="InterPro" id="IPR025857">
    <property type="entry name" value="MacB_PCD"/>
</dbReference>
<evidence type="ECO:0000256" key="3">
    <source>
        <dbReference type="ARBA" id="ARBA00022692"/>
    </source>
</evidence>
<evidence type="ECO:0000313" key="12">
    <source>
        <dbReference type="Proteomes" id="UP000626180"/>
    </source>
</evidence>
<keyword evidence="12" id="KW-1185">Reference proteome</keyword>
<gene>
    <name evidence="9" type="ORF">IRZ65_21950</name>
    <name evidence="10" type="ORF">NCTC11842_05731</name>
</gene>
<comment type="subcellular location">
    <subcellularLocation>
        <location evidence="1">Cell membrane</location>
        <topology evidence="1">Multi-pass membrane protein</topology>
    </subcellularLocation>
</comment>
<feature type="transmembrane region" description="Helical" evidence="6">
    <location>
        <begin position="740"/>
        <end position="767"/>
    </location>
</feature>
<evidence type="ECO:0000256" key="4">
    <source>
        <dbReference type="ARBA" id="ARBA00022989"/>
    </source>
</evidence>
<feature type="transmembrane region" description="Helical" evidence="6">
    <location>
        <begin position="241"/>
        <end position="264"/>
    </location>
</feature>
<feature type="domain" description="MacB-like periplasmic core" evidence="8">
    <location>
        <begin position="463"/>
        <end position="648"/>
    </location>
</feature>
<dbReference type="Pfam" id="PF12704">
    <property type="entry name" value="MacB_PCD"/>
    <property type="match status" value="1"/>
</dbReference>
<feature type="transmembrane region" description="Helical" evidence="6">
    <location>
        <begin position="284"/>
        <end position="311"/>
    </location>
</feature>
<organism evidence="10 11">
    <name type="scientific">Pseudomonas luteola</name>
    <dbReference type="NCBI Taxonomy" id="47886"/>
    <lineage>
        <taxon>Bacteria</taxon>
        <taxon>Pseudomonadati</taxon>
        <taxon>Pseudomonadota</taxon>
        <taxon>Gammaproteobacteria</taxon>
        <taxon>Pseudomonadales</taxon>
        <taxon>Pseudomonadaceae</taxon>
        <taxon>Pseudomonas</taxon>
    </lineage>
</organism>
<dbReference type="EMBL" id="JADMCD010000016">
    <property type="protein sequence ID" value="MBF8643333.1"/>
    <property type="molecule type" value="Genomic_DNA"/>
</dbReference>
<evidence type="ECO:0000256" key="6">
    <source>
        <dbReference type="SAM" id="Phobius"/>
    </source>
</evidence>
<feature type="transmembrane region" description="Helical" evidence="6">
    <location>
        <begin position="690"/>
        <end position="709"/>
    </location>
</feature>
<dbReference type="PANTHER" id="PTHR30287:SF2">
    <property type="entry name" value="BLL1001 PROTEIN"/>
    <property type="match status" value="1"/>
</dbReference>
<sequence>MGVVYWSVRSLISHWRKHPVQFFSLFTGLWLATALLTGVQALNSQARQSYAQASQLIGGLPQATLSARNGGLISQESFLALRRQGWPVLPMLQGSAIIQGQTRRLQIMGIEPVSLPVGSSIAGEPTETQDLIAFISPPGQTWVANQTLHELNLQEGEQPYLVNGQRLPPITGKSGMAPGMLLVDIGVAQRLLEAPDQLSRLVLPAGFQAPLPSPWNEWLQWQPHSNENDPGQLTESFHLNLMALGLLAFAVGLFIVHAAIGLALEQRRPLLRTLRASGVSVQKLLIALTGELIALALLGGLAGIVSGYVLASLLLPDVAASLRGLYGAEVAGELSLSPIWWLGSLGLSLLGALLAGANSLWRAARLPLLGLANSEAWHQAHRAWLKRQGWIAAVAAVVAFIAWLTGNSLAAGFVMMGSLLLAAALGLPVALSGLLRLAPASMRSPLLGWFIADCRQQLPGLSLALMALLLALAANIGAGSMTEGFRHTFSVWLDQRLSAELYIRPASPDQVKEMANWLTARPEVDRVLAGLELETQLGGWPLTIAGVEDDELYRNHWPLLEARAGNPWDALFKGDSVMLSEQLARHLNVEIGDTVKLPAAEGAWLAKIVGIYADYGNPRGHVLVDAKAMKAHWPNLPVSRYALRMEPSAVGNLKQAIKDTFALDDSRLVDQVQLKQWATQVFERTFSATSALNTLTLGVAGVALFIALLTQSQSRLGQLAPLWAMGVTRRQLMLLNLGQTWLLTLLTLLLAIPLGILLAWCLVAVINVQAFGWRLPLQVFPDQLMRLAGLALLATWLASAWPLWTLWRSRPVDLLRVLSDER</sequence>
<reference evidence="9 12" key="2">
    <citation type="submission" date="2020-10" db="EMBL/GenBank/DDBJ databases">
        <title>Genome sequences of Pseudomonas isolates.</title>
        <authorList>
            <person name="Wessels L."/>
            <person name="Reich F."/>
            <person name="Hammerl J."/>
        </authorList>
    </citation>
    <scope>NUCLEOTIDE SEQUENCE [LARGE SCALE GENOMIC DNA]</scope>
    <source>
        <strain evidence="9 12">20-MO00624-0</strain>
    </source>
</reference>
<dbReference type="EMBL" id="UAUF01000015">
    <property type="protein sequence ID" value="SPZ16696.1"/>
    <property type="molecule type" value="Genomic_DNA"/>
</dbReference>